<dbReference type="InterPro" id="IPR036097">
    <property type="entry name" value="HisK_dim/P_sf"/>
</dbReference>
<dbReference type="CDD" id="cd06225">
    <property type="entry name" value="HAMP"/>
    <property type="match status" value="1"/>
</dbReference>
<evidence type="ECO:0000256" key="6">
    <source>
        <dbReference type="ARBA" id="ARBA00022692"/>
    </source>
</evidence>
<evidence type="ECO:0000256" key="5">
    <source>
        <dbReference type="ARBA" id="ARBA00022679"/>
    </source>
</evidence>
<dbReference type="Pfam" id="PF00512">
    <property type="entry name" value="HisKA"/>
    <property type="match status" value="1"/>
</dbReference>
<evidence type="ECO:0000256" key="8">
    <source>
        <dbReference type="ARBA" id="ARBA00022989"/>
    </source>
</evidence>
<evidence type="ECO:0000259" key="13">
    <source>
        <dbReference type="PROSITE" id="PS50885"/>
    </source>
</evidence>
<comment type="subcellular location">
    <subcellularLocation>
        <location evidence="2">Membrane</location>
        <topology evidence="2">Multi-pass membrane protein</topology>
    </subcellularLocation>
</comment>
<feature type="transmembrane region" description="Helical" evidence="11">
    <location>
        <begin position="12"/>
        <end position="30"/>
    </location>
</feature>
<dbReference type="PANTHER" id="PTHR45436">
    <property type="entry name" value="SENSOR HISTIDINE KINASE YKOH"/>
    <property type="match status" value="1"/>
</dbReference>
<evidence type="ECO:0000256" key="11">
    <source>
        <dbReference type="SAM" id="Phobius"/>
    </source>
</evidence>
<protein>
    <recommendedName>
        <fullName evidence="3">histidine kinase</fullName>
        <ecNumber evidence="3">2.7.13.3</ecNumber>
    </recommendedName>
</protein>
<dbReference type="RefSeq" id="WP_111982246.1">
    <property type="nucleotide sequence ID" value="NZ_NFZS01000001.1"/>
</dbReference>
<dbReference type="PROSITE" id="PS50109">
    <property type="entry name" value="HIS_KIN"/>
    <property type="match status" value="1"/>
</dbReference>
<keyword evidence="4" id="KW-0597">Phosphoprotein</keyword>
<feature type="transmembrane region" description="Helical" evidence="11">
    <location>
        <begin position="153"/>
        <end position="174"/>
    </location>
</feature>
<dbReference type="EMBL" id="NFZS01000001">
    <property type="protein sequence ID" value="RAO77816.1"/>
    <property type="molecule type" value="Genomic_DNA"/>
</dbReference>
<reference evidence="14 15" key="1">
    <citation type="journal article" date="2018" name="Genet. Mol. Biol.">
        <title>The genome sequence of Dyella jiangningensis FCAV SCS01 from a lignocellulose-decomposing microbial consortium metagenome reveals potential for biotechnological applications.</title>
        <authorList>
            <person name="Desiderato J.G."/>
            <person name="Alvarenga D.O."/>
            <person name="Constancio M.T.L."/>
            <person name="Alves L.M.C."/>
            <person name="Varani A.M."/>
        </authorList>
    </citation>
    <scope>NUCLEOTIDE SEQUENCE [LARGE SCALE GENOMIC DNA]</scope>
    <source>
        <strain evidence="14 15">FCAV SCS01</strain>
    </source>
</reference>
<dbReference type="GO" id="GO:0000155">
    <property type="term" value="F:phosphorelay sensor kinase activity"/>
    <property type="evidence" value="ECO:0007669"/>
    <property type="project" value="InterPro"/>
</dbReference>
<dbReference type="InterPro" id="IPR004358">
    <property type="entry name" value="Sig_transdc_His_kin-like_C"/>
</dbReference>
<dbReference type="GO" id="GO:0005886">
    <property type="term" value="C:plasma membrane"/>
    <property type="evidence" value="ECO:0007669"/>
    <property type="project" value="TreeGrafter"/>
</dbReference>
<dbReference type="SUPFAM" id="SSF47384">
    <property type="entry name" value="Homodimeric domain of signal transducing histidine kinase"/>
    <property type="match status" value="1"/>
</dbReference>
<evidence type="ECO:0000256" key="1">
    <source>
        <dbReference type="ARBA" id="ARBA00000085"/>
    </source>
</evidence>
<keyword evidence="6 11" id="KW-0812">Transmembrane</keyword>
<sequence length="456" mass="50155">MSPFKSSLYWRLLVSFCAVNLLALLFGGFLTQRFIEYGTAVEINWASLAQSANEVYENGGTGALAVWSQQQRREGIDATLYENGEALTPMRTPAWVRGSLQNWLDEKRDMVLQPWPNIYVAVQQVNGSDGRVRQLVALSRTHSRMRPQTRTTIFLASQAVLSLLFIGLVGWWVARSVARPVEAIRQATRRMASGELSARVGREGQRAHDELAQLARDFDAMAERIEALVTHDRSVLQDLSHELRSPLARLHLILDLAQRSDSAEDAARYFRQAEQEIGRLDHMTGEMLALSRLEGGIPGENRERIDVVSLLHDCIQRANVEAQARRIALSLVSSAPLMVSGSVLLLERAFDNLIANAIKFSPEGSPVELAVRQVDDRACCIVRDHGPGVPDAELSSLFRPLFRGSNASRAEGHGLGLAIAQRVARAHGGDIEARHAEGGGLQVELTLPLAPAVMAG</sequence>
<dbReference type="SUPFAM" id="SSF158472">
    <property type="entry name" value="HAMP domain-like"/>
    <property type="match status" value="1"/>
</dbReference>
<dbReference type="InterPro" id="IPR005467">
    <property type="entry name" value="His_kinase_dom"/>
</dbReference>
<keyword evidence="7 14" id="KW-0418">Kinase</keyword>
<gene>
    <name evidence="14" type="ORF">CA260_08135</name>
</gene>
<dbReference type="InterPro" id="IPR003594">
    <property type="entry name" value="HATPase_dom"/>
</dbReference>
<evidence type="ECO:0000313" key="15">
    <source>
        <dbReference type="Proteomes" id="UP000248926"/>
    </source>
</evidence>
<dbReference type="PROSITE" id="PS50885">
    <property type="entry name" value="HAMP"/>
    <property type="match status" value="1"/>
</dbReference>
<evidence type="ECO:0000259" key="12">
    <source>
        <dbReference type="PROSITE" id="PS50109"/>
    </source>
</evidence>
<dbReference type="InterPro" id="IPR050428">
    <property type="entry name" value="TCS_sensor_his_kinase"/>
</dbReference>
<feature type="domain" description="HAMP" evidence="13">
    <location>
        <begin position="175"/>
        <end position="230"/>
    </location>
</feature>
<dbReference type="InterPro" id="IPR003661">
    <property type="entry name" value="HisK_dim/P_dom"/>
</dbReference>
<dbReference type="PANTHER" id="PTHR45436:SF15">
    <property type="entry name" value="SENSOR HISTIDINE KINASE CUSS"/>
    <property type="match status" value="1"/>
</dbReference>
<dbReference type="InterPro" id="IPR036890">
    <property type="entry name" value="HATPase_C_sf"/>
</dbReference>
<evidence type="ECO:0000256" key="7">
    <source>
        <dbReference type="ARBA" id="ARBA00022777"/>
    </source>
</evidence>
<evidence type="ECO:0000313" key="14">
    <source>
        <dbReference type="EMBL" id="RAO77816.1"/>
    </source>
</evidence>
<evidence type="ECO:0000256" key="4">
    <source>
        <dbReference type="ARBA" id="ARBA00022553"/>
    </source>
</evidence>
<comment type="catalytic activity">
    <reaction evidence="1">
        <text>ATP + protein L-histidine = ADP + protein N-phospho-L-histidine.</text>
        <dbReference type="EC" id="2.7.13.3"/>
    </reaction>
</comment>
<dbReference type="CDD" id="cd00075">
    <property type="entry name" value="HATPase"/>
    <property type="match status" value="1"/>
</dbReference>
<dbReference type="Gene3D" id="6.10.340.10">
    <property type="match status" value="1"/>
</dbReference>
<dbReference type="PRINTS" id="PR00344">
    <property type="entry name" value="BCTRLSENSOR"/>
</dbReference>
<dbReference type="Pfam" id="PF00672">
    <property type="entry name" value="HAMP"/>
    <property type="match status" value="1"/>
</dbReference>
<keyword evidence="10 11" id="KW-0472">Membrane</keyword>
<evidence type="ECO:0000256" key="2">
    <source>
        <dbReference type="ARBA" id="ARBA00004141"/>
    </source>
</evidence>
<dbReference type="SUPFAM" id="SSF55874">
    <property type="entry name" value="ATPase domain of HSP90 chaperone/DNA topoisomerase II/histidine kinase"/>
    <property type="match status" value="1"/>
</dbReference>
<comment type="caution">
    <text evidence="14">The sequence shown here is derived from an EMBL/GenBank/DDBJ whole genome shotgun (WGS) entry which is preliminary data.</text>
</comment>
<name>A0A328PCD3_9GAMM</name>
<dbReference type="SMART" id="SM00388">
    <property type="entry name" value="HisKA"/>
    <property type="match status" value="1"/>
</dbReference>
<accession>A0A328PCD3</accession>
<proteinExistence type="predicted"/>
<evidence type="ECO:0000256" key="9">
    <source>
        <dbReference type="ARBA" id="ARBA00023012"/>
    </source>
</evidence>
<keyword evidence="9" id="KW-0902">Two-component regulatory system</keyword>
<dbReference type="SMART" id="SM00304">
    <property type="entry name" value="HAMP"/>
    <property type="match status" value="1"/>
</dbReference>
<feature type="domain" description="Histidine kinase" evidence="12">
    <location>
        <begin position="238"/>
        <end position="451"/>
    </location>
</feature>
<evidence type="ECO:0000256" key="3">
    <source>
        <dbReference type="ARBA" id="ARBA00012438"/>
    </source>
</evidence>
<dbReference type="EC" id="2.7.13.3" evidence="3"/>
<dbReference type="Pfam" id="PF02518">
    <property type="entry name" value="HATPase_c"/>
    <property type="match status" value="1"/>
</dbReference>
<dbReference type="Gene3D" id="3.30.565.10">
    <property type="entry name" value="Histidine kinase-like ATPase, C-terminal domain"/>
    <property type="match status" value="1"/>
</dbReference>
<dbReference type="AlphaFoldDB" id="A0A328PCD3"/>
<keyword evidence="15" id="KW-1185">Reference proteome</keyword>
<dbReference type="Gene3D" id="1.10.287.130">
    <property type="match status" value="1"/>
</dbReference>
<organism evidence="14 15">
    <name type="scientific">Dyella jiangningensis</name>
    <dbReference type="NCBI Taxonomy" id="1379159"/>
    <lineage>
        <taxon>Bacteria</taxon>
        <taxon>Pseudomonadati</taxon>
        <taxon>Pseudomonadota</taxon>
        <taxon>Gammaproteobacteria</taxon>
        <taxon>Lysobacterales</taxon>
        <taxon>Rhodanobacteraceae</taxon>
        <taxon>Dyella</taxon>
    </lineage>
</organism>
<dbReference type="InterPro" id="IPR003660">
    <property type="entry name" value="HAMP_dom"/>
</dbReference>
<keyword evidence="8 11" id="KW-1133">Transmembrane helix</keyword>
<dbReference type="CDD" id="cd00082">
    <property type="entry name" value="HisKA"/>
    <property type="match status" value="1"/>
</dbReference>
<dbReference type="OrthoDB" id="9804645at2"/>
<dbReference type="Proteomes" id="UP000248926">
    <property type="component" value="Unassembled WGS sequence"/>
</dbReference>
<dbReference type="SMART" id="SM00387">
    <property type="entry name" value="HATPase_c"/>
    <property type="match status" value="1"/>
</dbReference>
<evidence type="ECO:0000256" key="10">
    <source>
        <dbReference type="ARBA" id="ARBA00023136"/>
    </source>
</evidence>
<keyword evidence="5" id="KW-0808">Transferase</keyword>